<organism evidence="1 2">
    <name type="scientific">Aerosakkonema funiforme FACHB-1375</name>
    <dbReference type="NCBI Taxonomy" id="2949571"/>
    <lineage>
        <taxon>Bacteria</taxon>
        <taxon>Bacillati</taxon>
        <taxon>Cyanobacteriota</taxon>
        <taxon>Cyanophyceae</taxon>
        <taxon>Oscillatoriophycideae</taxon>
        <taxon>Aerosakkonematales</taxon>
        <taxon>Aerosakkonemataceae</taxon>
        <taxon>Aerosakkonema</taxon>
    </lineage>
</organism>
<sequence length="141" mass="15469">MRFSRYAVILPHTVAIGCLVVSCGESKVTQCNKLSNIINQADAVTKDAKTGKPSALIKAAVELDKVALSLKAIEVKDEKLQGMRSSFAIMYRDIGKSFRKIAGAIQRQDAQAIKSGLKFLTQVRKKDKALVEEINSYCAHK</sequence>
<dbReference type="RefSeq" id="WP_190465126.1">
    <property type="nucleotide sequence ID" value="NZ_JACJPW010000034.1"/>
</dbReference>
<name>A0A926ZGT0_9CYAN</name>
<comment type="caution">
    <text evidence="1">The sequence shown here is derived from an EMBL/GenBank/DDBJ whole genome shotgun (WGS) entry which is preliminary data.</text>
</comment>
<accession>A0A926ZGT0</accession>
<dbReference type="EMBL" id="JACJPW010000034">
    <property type="protein sequence ID" value="MBD2182315.1"/>
    <property type="molecule type" value="Genomic_DNA"/>
</dbReference>
<dbReference type="Proteomes" id="UP000641646">
    <property type="component" value="Unassembled WGS sequence"/>
</dbReference>
<dbReference type="AlphaFoldDB" id="A0A926ZGT0"/>
<evidence type="ECO:0000313" key="2">
    <source>
        <dbReference type="Proteomes" id="UP000641646"/>
    </source>
</evidence>
<dbReference type="PROSITE" id="PS51257">
    <property type="entry name" value="PROKAR_LIPOPROTEIN"/>
    <property type="match status" value="1"/>
</dbReference>
<reference evidence="1" key="2">
    <citation type="submission" date="2020-08" db="EMBL/GenBank/DDBJ databases">
        <authorList>
            <person name="Chen M."/>
            <person name="Teng W."/>
            <person name="Zhao L."/>
            <person name="Hu C."/>
            <person name="Zhou Y."/>
            <person name="Han B."/>
            <person name="Song L."/>
            <person name="Shu W."/>
        </authorList>
    </citation>
    <scope>NUCLEOTIDE SEQUENCE</scope>
    <source>
        <strain evidence="1">FACHB-1375</strain>
    </source>
</reference>
<proteinExistence type="predicted"/>
<protein>
    <submittedName>
        <fullName evidence="1">Uncharacterized protein</fullName>
    </submittedName>
</protein>
<keyword evidence="2" id="KW-1185">Reference proteome</keyword>
<evidence type="ECO:0000313" key="1">
    <source>
        <dbReference type="EMBL" id="MBD2182315.1"/>
    </source>
</evidence>
<reference evidence="1" key="1">
    <citation type="journal article" date="2015" name="ISME J.">
        <title>Draft Genome Sequence of Streptomyces incarnatus NRRL8089, which Produces the Nucleoside Antibiotic Sinefungin.</title>
        <authorList>
            <person name="Oshima K."/>
            <person name="Hattori M."/>
            <person name="Shimizu H."/>
            <person name="Fukuda K."/>
            <person name="Nemoto M."/>
            <person name="Inagaki K."/>
            <person name="Tamura T."/>
        </authorList>
    </citation>
    <scope>NUCLEOTIDE SEQUENCE</scope>
    <source>
        <strain evidence="1">FACHB-1375</strain>
    </source>
</reference>
<gene>
    <name evidence="1" type="ORF">H6G03_14625</name>
</gene>